<dbReference type="Pfam" id="PF02810">
    <property type="entry name" value="SEC-C"/>
    <property type="match status" value="1"/>
</dbReference>
<dbReference type="Pfam" id="PF00515">
    <property type="entry name" value="TPR_1"/>
    <property type="match status" value="1"/>
</dbReference>
<name>A0ABW3D9S0_9BACL</name>
<evidence type="ECO:0000313" key="4">
    <source>
        <dbReference type="Proteomes" id="UP001597120"/>
    </source>
</evidence>
<keyword evidence="1" id="KW-0802">TPR repeat</keyword>
<evidence type="ECO:0000256" key="2">
    <source>
        <dbReference type="SAM" id="Coils"/>
    </source>
</evidence>
<dbReference type="SMART" id="SM00028">
    <property type="entry name" value="TPR"/>
    <property type="match status" value="2"/>
</dbReference>
<dbReference type="InterPro" id="IPR011990">
    <property type="entry name" value="TPR-like_helical_dom_sf"/>
</dbReference>
<evidence type="ECO:0000313" key="3">
    <source>
        <dbReference type="EMBL" id="MFD0870222.1"/>
    </source>
</evidence>
<dbReference type="EMBL" id="JBHTIU010000041">
    <property type="protein sequence ID" value="MFD0870222.1"/>
    <property type="molecule type" value="Genomic_DNA"/>
</dbReference>
<dbReference type="RefSeq" id="WP_144940084.1">
    <property type="nucleotide sequence ID" value="NZ_JBHTIU010000041.1"/>
</dbReference>
<keyword evidence="2" id="KW-0175">Coiled coil</keyword>
<accession>A0ABW3D9S0</accession>
<gene>
    <name evidence="3" type="ORF">ACFQ03_13755</name>
</gene>
<dbReference type="InterPro" id="IPR019734">
    <property type="entry name" value="TPR_rpt"/>
</dbReference>
<dbReference type="PROSITE" id="PS50005">
    <property type="entry name" value="TPR"/>
    <property type="match status" value="1"/>
</dbReference>
<dbReference type="SUPFAM" id="SSF48452">
    <property type="entry name" value="TPR-like"/>
    <property type="match status" value="1"/>
</dbReference>
<sequence length="446" mass="50116">MANTHAAINPLLIATLTGEPLSGIPHIPTVKWLPGKLAKLIAKHKKKISPPFEANKMMLICGHCGRKGQYDLGLIAFNVGHGQSNSQDQHESMFDHIQTTGYFRCKQCNGAGLWETKDPFLLLSWLLKATAGEEEDSSSFMIGQIQLYDGTTPRWATDAEDNFLKKLGENSQDGYLWNRLGNLYSKGGRPELATAAYEKSIEVDPTQVESHYSLGQLLIEVDEPEAAAYHYRMMLIYARNYTKLPILDLRKMLAIGLWHSFDIHMKSGHNIPFIPIKEEIEALDSFKEAAAGAEHQILELQDLEVFPDDPESFYPIAEMYLGPRKEEIPPSERTLDTYLRRAKQGGMKPASDRLATPLGKGDNSIVAYVRSEERAGKILRLCDRYGLPCIVEINYMEDLSDLRKALMQKLTPSNVYASCPCGSGQKFKFCCAAKLKHFDLEQWIGE</sequence>
<dbReference type="InterPro" id="IPR004027">
    <property type="entry name" value="SEC_C_motif"/>
</dbReference>
<organism evidence="3 4">
    <name type="scientific">Paenibacillus residui</name>
    <dbReference type="NCBI Taxonomy" id="629724"/>
    <lineage>
        <taxon>Bacteria</taxon>
        <taxon>Bacillati</taxon>
        <taxon>Bacillota</taxon>
        <taxon>Bacilli</taxon>
        <taxon>Bacillales</taxon>
        <taxon>Paenibacillaceae</taxon>
        <taxon>Paenibacillus</taxon>
    </lineage>
</organism>
<protein>
    <submittedName>
        <fullName evidence="3">Tetratricopeptide repeat protein</fullName>
    </submittedName>
</protein>
<dbReference type="Gene3D" id="1.25.40.10">
    <property type="entry name" value="Tetratricopeptide repeat domain"/>
    <property type="match status" value="1"/>
</dbReference>
<dbReference type="Proteomes" id="UP001597120">
    <property type="component" value="Unassembled WGS sequence"/>
</dbReference>
<dbReference type="SUPFAM" id="SSF103642">
    <property type="entry name" value="Sec-C motif"/>
    <property type="match status" value="1"/>
</dbReference>
<evidence type="ECO:0000256" key="1">
    <source>
        <dbReference type="PROSITE-ProRule" id="PRU00339"/>
    </source>
</evidence>
<feature type="coiled-coil region" evidence="2">
    <location>
        <begin position="276"/>
        <end position="303"/>
    </location>
</feature>
<reference evidence="4" key="1">
    <citation type="journal article" date="2019" name="Int. J. Syst. Evol. Microbiol.">
        <title>The Global Catalogue of Microorganisms (GCM) 10K type strain sequencing project: providing services to taxonomists for standard genome sequencing and annotation.</title>
        <authorList>
            <consortium name="The Broad Institute Genomics Platform"/>
            <consortium name="The Broad Institute Genome Sequencing Center for Infectious Disease"/>
            <person name="Wu L."/>
            <person name="Ma J."/>
        </authorList>
    </citation>
    <scope>NUCLEOTIDE SEQUENCE [LARGE SCALE GENOMIC DNA]</scope>
    <source>
        <strain evidence="4">CCUG 57263</strain>
    </source>
</reference>
<comment type="caution">
    <text evidence="3">The sequence shown here is derived from an EMBL/GenBank/DDBJ whole genome shotgun (WGS) entry which is preliminary data.</text>
</comment>
<proteinExistence type="predicted"/>
<feature type="repeat" description="TPR" evidence="1">
    <location>
        <begin position="174"/>
        <end position="207"/>
    </location>
</feature>
<keyword evidence="4" id="KW-1185">Reference proteome</keyword>